<keyword evidence="17" id="KW-1185">Reference proteome</keyword>
<dbReference type="InterPro" id="IPR011009">
    <property type="entry name" value="Kinase-like_dom_sf"/>
</dbReference>
<proteinExistence type="inferred from homology"/>
<evidence type="ECO:0000256" key="11">
    <source>
        <dbReference type="ARBA" id="ARBA00047899"/>
    </source>
</evidence>
<evidence type="ECO:0000256" key="5">
    <source>
        <dbReference type="ARBA" id="ARBA00022679"/>
    </source>
</evidence>
<dbReference type="InterPro" id="IPR017441">
    <property type="entry name" value="Protein_kinase_ATP_BS"/>
</dbReference>
<sequence>MDNFQVIKVLGEGSYGSALLVQDSKLKKCYVVKKVSLLNLSPHEREEALREVKVLSQMQHPNIISYHKSFEENNSLYIVTDYCDGGDLYSKIRARNGIHFSEDQILDWFVQICLAVKHVHDRRILHRDIKTQNIFLTKSGIAKLGDFGIARVLNNTSDLARTCIGTPYYLSPEICQNKPYNNKSDIWSLGCVLYELITLKHAFEAKSMKNLILKIVKGSIPPIPEFYSHELKSLFTHILKRNPQERPSISTILKKPIILKRIHKFLDESKIKEEFNNKLSYKNSSALSNNIKSNKVKLTDPAAKYGISVGRKKLPKQAMKKITNKQDEINLDKSRENISNLQNVAENMGDNSCCEKSNSESHVVMDIVSNSFMCEEHVQVSKQSVVNQQNLCNTDCRNKSIIELSSIQLCENSHKVDINSPLPSNNVLLSQEQKISFPVIQESRMCQAVPDCLKNTLQNALGDMNLPVIRQNLVASSSDKGCCSEVAKCRPKWVVSNIDYFKDMPLEETGSKMESTLHNDKVTVYQRRAHSAPHLRKNNFSNRSQRSKVQCSYLESNNSAILNKLHPVMDHYSFLHSPNHIGNVCDLQCTTTPGSEQIAPECLNGVAVSRNKDLQNMINMSLIEQKCIENNDEEVLSENSDVKETGGLSQTFVSSGTTANNITKDILQMKGTYVRSLSETESICIGNTVVNNGELENLTSPDKEETNLPMILENSKINDAFKTYCINKPKETENGIDIHLPSVVADKIQMKNEKNKTYSVEQSINYSGINHFHLPTLLEQSETLRSEGKFHETGDGKMSINNLEKTSETMFRKQNSIKDNDKNCDSCKCTVKINKTDVGVQCDPNELLVSVSFESEEYHHYKQYYYSYLLHAPSVKHKYYSLPDLSNICHVYQEHLPYSASISCLKAKDCPDSSSDHEVNMKQQTFIIIWSNLGKI</sequence>
<dbReference type="GO" id="GO:0004674">
    <property type="term" value="F:protein serine/threonine kinase activity"/>
    <property type="evidence" value="ECO:0007669"/>
    <property type="project" value="UniProtKB-KW"/>
</dbReference>
<evidence type="ECO:0000256" key="10">
    <source>
        <dbReference type="ARBA" id="ARBA00022842"/>
    </source>
</evidence>
<comment type="similarity">
    <text evidence="2">Belongs to the protein kinase superfamily. NEK Ser/Thr protein kinase family. NIMA subfamily.</text>
</comment>
<gene>
    <name evidence="16" type="ORF">X975_18384</name>
</gene>
<dbReference type="CDD" id="cd08215">
    <property type="entry name" value="STKc_Nek"/>
    <property type="match status" value="1"/>
</dbReference>
<feature type="binding site" evidence="13">
    <location>
        <position position="34"/>
    </location>
    <ligand>
        <name>ATP</name>
        <dbReference type="ChEBI" id="CHEBI:30616"/>
    </ligand>
</feature>
<keyword evidence="4" id="KW-0723">Serine/threonine-protein kinase</keyword>
<keyword evidence="8 16" id="KW-0418">Kinase</keyword>
<dbReference type="Pfam" id="PF00069">
    <property type="entry name" value="Pkinase"/>
    <property type="match status" value="1"/>
</dbReference>
<dbReference type="PANTHER" id="PTHR44899:SF3">
    <property type="entry name" value="SERINE_THREONINE-PROTEIN KINASE NEK1"/>
    <property type="match status" value="1"/>
</dbReference>
<evidence type="ECO:0000256" key="1">
    <source>
        <dbReference type="ARBA" id="ARBA00001946"/>
    </source>
</evidence>
<dbReference type="PROSITE" id="PS00108">
    <property type="entry name" value="PROTEIN_KINASE_ST"/>
    <property type="match status" value="1"/>
</dbReference>
<evidence type="ECO:0000256" key="6">
    <source>
        <dbReference type="ARBA" id="ARBA00022723"/>
    </source>
</evidence>
<organism evidence="16 17">
    <name type="scientific">Stegodyphus mimosarum</name>
    <name type="common">African social velvet spider</name>
    <dbReference type="NCBI Taxonomy" id="407821"/>
    <lineage>
        <taxon>Eukaryota</taxon>
        <taxon>Metazoa</taxon>
        <taxon>Ecdysozoa</taxon>
        <taxon>Arthropoda</taxon>
        <taxon>Chelicerata</taxon>
        <taxon>Arachnida</taxon>
        <taxon>Araneae</taxon>
        <taxon>Araneomorphae</taxon>
        <taxon>Entelegynae</taxon>
        <taxon>Eresoidea</taxon>
        <taxon>Eresidae</taxon>
        <taxon>Stegodyphus</taxon>
    </lineage>
</organism>
<keyword evidence="9 13" id="KW-0067">ATP-binding</keyword>
<feature type="domain" description="Protein kinase" evidence="15">
    <location>
        <begin position="4"/>
        <end position="266"/>
    </location>
</feature>
<dbReference type="PROSITE" id="PS00107">
    <property type="entry name" value="PROTEIN_KINASE_ATP"/>
    <property type="match status" value="1"/>
</dbReference>
<evidence type="ECO:0000256" key="9">
    <source>
        <dbReference type="ARBA" id="ARBA00022840"/>
    </source>
</evidence>
<evidence type="ECO:0000256" key="14">
    <source>
        <dbReference type="SAM" id="Coils"/>
    </source>
</evidence>
<keyword evidence="6" id="KW-0479">Metal-binding</keyword>
<keyword evidence="14" id="KW-0175">Coiled coil</keyword>
<keyword evidence="5" id="KW-0808">Transferase</keyword>
<comment type="catalytic activity">
    <reaction evidence="12">
        <text>L-seryl-[protein] + ATP = O-phospho-L-seryl-[protein] + ADP + H(+)</text>
        <dbReference type="Rhea" id="RHEA:17989"/>
        <dbReference type="Rhea" id="RHEA-COMP:9863"/>
        <dbReference type="Rhea" id="RHEA-COMP:11604"/>
        <dbReference type="ChEBI" id="CHEBI:15378"/>
        <dbReference type="ChEBI" id="CHEBI:29999"/>
        <dbReference type="ChEBI" id="CHEBI:30616"/>
        <dbReference type="ChEBI" id="CHEBI:83421"/>
        <dbReference type="ChEBI" id="CHEBI:456216"/>
        <dbReference type="EC" id="2.7.11.1"/>
    </reaction>
</comment>
<evidence type="ECO:0000313" key="17">
    <source>
        <dbReference type="Proteomes" id="UP000054359"/>
    </source>
</evidence>
<dbReference type="SUPFAM" id="SSF56112">
    <property type="entry name" value="Protein kinase-like (PK-like)"/>
    <property type="match status" value="1"/>
</dbReference>
<evidence type="ECO:0000256" key="4">
    <source>
        <dbReference type="ARBA" id="ARBA00022527"/>
    </source>
</evidence>
<comment type="cofactor">
    <cofactor evidence="1">
        <name>Mg(2+)</name>
        <dbReference type="ChEBI" id="CHEBI:18420"/>
    </cofactor>
</comment>
<dbReference type="Proteomes" id="UP000054359">
    <property type="component" value="Unassembled WGS sequence"/>
</dbReference>
<dbReference type="PROSITE" id="PS50011">
    <property type="entry name" value="PROTEIN_KINASE_DOM"/>
    <property type="match status" value="1"/>
</dbReference>
<feature type="coiled-coil region" evidence="14">
    <location>
        <begin position="324"/>
        <end position="351"/>
    </location>
</feature>
<dbReference type="PANTHER" id="PTHR44899">
    <property type="entry name" value="CAMK FAMILY PROTEIN KINASE"/>
    <property type="match status" value="1"/>
</dbReference>
<comment type="catalytic activity">
    <reaction evidence="11">
        <text>L-threonyl-[protein] + ATP = O-phospho-L-threonyl-[protein] + ADP + H(+)</text>
        <dbReference type="Rhea" id="RHEA:46608"/>
        <dbReference type="Rhea" id="RHEA-COMP:11060"/>
        <dbReference type="Rhea" id="RHEA-COMP:11605"/>
        <dbReference type="ChEBI" id="CHEBI:15378"/>
        <dbReference type="ChEBI" id="CHEBI:30013"/>
        <dbReference type="ChEBI" id="CHEBI:30616"/>
        <dbReference type="ChEBI" id="CHEBI:61977"/>
        <dbReference type="ChEBI" id="CHEBI:456216"/>
        <dbReference type="EC" id="2.7.11.1"/>
    </reaction>
</comment>
<dbReference type="Gene3D" id="1.10.510.10">
    <property type="entry name" value="Transferase(Phosphotransferase) domain 1"/>
    <property type="match status" value="1"/>
</dbReference>
<name>A0A087SW95_STEMI</name>
<evidence type="ECO:0000256" key="3">
    <source>
        <dbReference type="ARBA" id="ARBA00012513"/>
    </source>
</evidence>
<evidence type="ECO:0000259" key="15">
    <source>
        <dbReference type="PROSITE" id="PS50011"/>
    </source>
</evidence>
<keyword evidence="7 13" id="KW-0547">Nucleotide-binding</keyword>
<dbReference type="SMART" id="SM00220">
    <property type="entry name" value="S_TKc"/>
    <property type="match status" value="1"/>
</dbReference>
<evidence type="ECO:0000256" key="12">
    <source>
        <dbReference type="ARBA" id="ARBA00048679"/>
    </source>
</evidence>
<dbReference type="InterPro" id="IPR000719">
    <property type="entry name" value="Prot_kinase_dom"/>
</dbReference>
<dbReference type="InterPro" id="IPR008271">
    <property type="entry name" value="Ser/Thr_kinase_AS"/>
</dbReference>
<dbReference type="Gene3D" id="3.30.200.20">
    <property type="entry name" value="Phosphorylase Kinase, domain 1"/>
    <property type="match status" value="1"/>
</dbReference>
<feature type="non-terminal residue" evidence="16">
    <location>
        <position position="936"/>
    </location>
</feature>
<dbReference type="OMA" id="QSTANCT"/>
<evidence type="ECO:0000256" key="2">
    <source>
        <dbReference type="ARBA" id="ARBA00010886"/>
    </source>
</evidence>
<evidence type="ECO:0000256" key="8">
    <source>
        <dbReference type="ARBA" id="ARBA00022777"/>
    </source>
</evidence>
<evidence type="ECO:0000256" key="13">
    <source>
        <dbReference type="PROSITE-ProRule" id="PRU10141"/>
    </source>
</evidence>
<dbReference type="GO" id="GO:0005524">
    <property type="term" value="F:ATP binding"/>
    <property type="evidence" value="ECO:0007669"/>
    <property type="project" value="UniProtKB-UniRule"/>
</dbReference>
<dbReference type="EC" id="2.7.11.1" evidence="3"/>
<dbReference type="EMBL" id="KK112239">
    <property type="protein sequence ID" value="KFM57134.1"/>
    <property type="molecule type" value="Genomic_DNA"/>
</dbReference>
<dbReference type="InterPro" id="IPR051131">
    <property type="entry name" value="NEK_Ser/Thr_kinase_NIMA"/>
</dbReference>
<dbReference type="FunFam" id="1.10.510.10:FF:000172">
    <property type="entry name" value="serine/threonine-protein kinase Nek1 isoform X1"/>
    <property type="match status" value="1"/>
</dbReference>
<keyword evidence="10" id="KW-0460">Magnesium</keyword>
<dbReference type="GO" id="GO:0046872">
    <property type="term" value="F:metal ion binding"/>
    <property type="evidence" value="ECO:0007669"/>
    <property type="project" value="UniProtKB-KW"/>
</dbReference>
<reference evidence="16 17" key="1">
    <citation type="submission" date="2013-11" db="EMBL/GenBank/DDBJ databases">
        <title>Genome sequencing of Stegodyphus mimosarum.</title>
        <authorList>
            <person name="Bechsgaard J."/>
        </authorList>
    </citation>
    <scope>NUCLEOTIDE SEQUENCE [LARGE SCALE GENOMIC DNA]</scope>
</reference>
<evidence type="ECO:0000256" key="7">
    <source>
        <dbReference type="ARBA" id="ARBA00022741"/>
    </source>
</evidence>
<dbReference type="STRING" id="407821.A0A087SW95"/>
<dbReference type="FunFam" id="3.30.200.20:FF:000097">
    <property type="entry name" value="Probable serine/threonine-protein kinase nek1"/>
    <property type="match status" value="1"/>
</dbReference>
<dbReference type="AlphaFoldDB" id="A0A087SW95"/>
<accession>A0A087SW95</accession>
<protein>
    <recommendedName>
        <fullName evidence="3">non-specific serine/threonine protein kinase</fullName>
        <ecNumber evidence="3">2.7.11.1</ecNumber>
    </recommendedName>
</protein>
<dbReference type="OrthoDB" id="248923at2759"/>
<evidence type="ECO:0000313" key="16">
    <source>
        <dbReference type="EMBL" id="KFM57134.1"/>
    </source>
</evidence>